<dbReference type="RefSeq" id="WP_041978622.1">
    <property type="nucleotide sequence ID" value="NZ_CBXV010000008.1"/>
</dbReference>
<dbReference type="EMBL" id="CBXV010000008">
    <property type="protein sequence ID" value="CDM67048.1"/>
    <property type="molecule type" value="Genomic_DNA"/>
</dbReference>
<dbReference type="OrthoDB" id="106459at2"/>
<gene>
    <name evidence="3" type="ORF">PYK22_03097</name>
</gene>
<dbReference type="PANTHER" id="PTHR43818:SF5">
    <property type="entry name" value="OXIDOREDUCTASE FAMILY PROTEIN"/>
    <property type="match status" value="1"/>
</dbReference>
<dbReference type="SUPFAM" id="SSF55347">
    <property type="entry name" value="Glyceraldehyde-3-phosphate dehydrogenase-like, C-terminal domain"/>
    <property type="match status" value="1"/>
</dbReference>
<dbReference type="InterPro" id="IPR006311">
    <property type="entry name" value="TAT_signal"/>
</dbReference>
<dbReference type="InterPro" id="IPR000683">
    <property type="entry name" value="Gfo/Idh/MocA-like_OxRdtase_N"/>
</dbReference>
<reference evidence="3 4" key="1">
    <citation type="submission" date="2013-12" db="EMBL/GenBank/DDBJ databases">
        <authorList>
            <person name="Stott M."/>
        </authorList>
    </citation>
    <scope>NUCLEOTIDE SEQUENCE [LARGE SCALE GENOMIC DNA]</scope>
    <source>
        <strain evidence="3 4">K22</strain>
    </source>
</reference>
<reference evidence="3 4" key="2">
    <citation type="submission" date="2015-01" db="EMBL/GenBank/DDBJ databases">
        <title>Complete genome sequence of Pyrinomonas methylaliphatogenes type strain K22T.</title>
        <authorList>
            <person name="Lee K.C.Y."/>
            <person name="Power J.F."/>
            <person name="Dunfield P.F."/>
            <person name="Morgan X.C."/>
            <person name="Huttenhower C."/>
            <person name="Stott M.B."/>
        </authorList>
    </citation>
    <scope>NUCLEOTIDE SEQUENCE [LARGE SCALE GENOMIC DNA]</scope>
    <source>
        <strain evidence="3 4">K22</strain>
    </source>
</reference>
<dbReference type="InterPro" id="IPR050463">
    <property type="entry name" value="Gfo/Idh/MocA_oxidrdct_glycsds"/>
</dbReference>
<dbReference type="InterPro" id="IPR043906">
    <property type="entry name" value="Gfo/Idh/MocA_OxRdtase_bact_C"/>
</dbReference>
<dbReference type="Gene3D" id="3.30.360.10">
    <property type="entry name" value="Dihydrodipicolinate Reductase, domain 2"/>
    <property type="match status" value="1"/>
</dbReference>
<dbReference type="PANTHER" id="PTHR43818">
    <property type="entry name" value="BCDNA.GH03377"/>
    <property type="match status" value="1"/>
</dbReference>
<keyword evidence="4" id="KW-1185">Reference proteome</keyword>
<evidence type="ECO:0000313" key="3">
    <source>
        <dbReference type="EMBL" id="CDM67048.1"/>
    </source>
</evidence>
<dbReference type="AlphaFoldDB" id="A0A0B6X0J7"/>
<dbReference type="STRING" id="454194.PYK22_03097"/>
<feature type="domain" description="Gfo/Idh/MocA-like oxidoreductase bacterial type C-terminal" evidence="2">
    <location>
        <begin position="235"/>
        <end position="295"/>
    </location>
</feature>
<organism evidence="3 4">
    <name type="scientific">Pyrinomonas methylaliphatogenes</name>
    <dbReference type="NCBI Taxonomy" id="454194"/>
    <lineage>
        <taxon>Bacteria</taxon>
        <taxon>Pseudomonadati</taxon>
        <taxon>Acidobacteriota</taxon>
        <taxon>Blastocatellia</taxon>
        <taxon>Blastocatellales</taxon>
        <taxon>Pyrinomonadaceae</taxon>
        <taxon>Pyrinomonas</taxon>
    </lineage>
</organism>
<evidence type="ECO:0000313" key="4">
    <source>
        <dbReference type="Proteomes" id="UP000031518"/>
    </source>
</evidence>
<accession>A0A0B6X0J7</accession>
<dbReference type="InterPro" id="IPR036291">
    <property type="entry name" value="NAD(P)-bd_dom_sf"/>
</dbReference>
<dbReference type="Proteomes" id="UP000031518">
    <property type="component" value="Unassembled WGS sequence"/>
</dbReference>
<feature type="domain" description="Gfo/Idh/MocA-like oxidoreductase N-terminal" evidence="1">
    <location>
        <begin position="50"/>
        <end position="193"/>
    </location>
</feature>
<dbReference type="SUPFAM" id="SSF51735">
    <property type="entry name" value="NAD(P)-binding Rossmann-fold domains"/>
    <property type="match status" value="1"/>
</dbReference>
<dbReference type="PROSITE" id="PS51318">
    <property type="entry name" value="TAT"/>
    <property type="match status" value="1"/>
</dbReference>
<dbReference type="Pfam" id="PF19051">
    <property type="entry name" value="GFO_IDH_MocA_C2"/>
    <property type="match status" value="1"/>
</dbReference>
<dbReference type="GO" id="GO:0000166">
    <property type="term" value="F:nucleotide binding"/>
    <property type="evidence" value="ECO:0007669"/>
    <property type="project" value="InterPro"/>
</dbReference>
<name>A0A0B6X0J7_9BACT</name>
<evidence type="ECO:0000259" key="2">
    <source>
        <dbReference type="Pfam" id="PF19051"/>
    </source>
</evidence>
<protein>
    <submittedName>
        <fullName evidence="3">Predicted dehydrogenase</fullName>
    </submittedName>
</protein>
<dbReference type="Gene3D" id="3.40.50.720">
    <property type="entry name" value="NAD(P)-binding Rossmann-like Domain"/>
    <property type="match status" value="1"/>
</dbReference>
<dbReference type="Pfam" id="PF01408">
    <property type="entry name" value="GFO_IDH_MocA"/>
    <property type="match status" value="1"/>
</dbReference>
<evidence type="ECO:0000259" key="1">
    <source>
        <dbReference type="Pfam" id="PF01408"/>
    </source>
</evidence>
<proteinExistence type="predicted"/>
<sequence>MTRDRSRSSRRDFLRLAAGTVVATGAAKVFPIEYQTPEASPQISPNDRIQIATIGMGGMGTANTMTALRVPGVELVAVADVYDGRLIRAQEVFGSGQSALSTERVQAMSAGASTVSTGKRPIFTTRDYREILSRPDVDAVIIATPDHWHAEMAIEAMKAGKDVYLEKPMIHDIEEGARIIEAQNRTGRICQIGSQRVSSIVYRKAKELIAQGAIGTITLIEAYWNRNTPIGAWQYTIPPDASPQNIDWDRFLGKAPKRPFDPVRLFRWRNYRDYGTGIPGDLFVHLFSGIHYVLDSLGPERILATGGLRYWKDGRDVPDVMLGIYDYPKAKTHDAFNLNLKVNFMDGGGGEEGFRFVGSEGTLIIGGNSVTLARSPKLREPGYTINTFPQAVQERFLKEYRAKYPESLSQEITARTTEVYAAPQGYSDHLDHHKNFFAAVRSRQSVIEDAVFGFRAAGPAVLSNTAYFERRIYRWDPERLKATPE</sequence>